<protein>
    <submittedName>
        <fullName evidence="1">UPF0149 family protein</fullName>
    </submittedName>
</protein>
<dbReference type="AlphaFoldDB" id="A0A7D5DA67"/>
<dbReference type="Proteomes" id="UP000509568">
    <property type="component" value="Chromosome"/>
</dbReference>
<dbReference type="Pfam" id="PF03695">
    <property type="entry name" value="UPF0149"/>
    <property type="match status" value="1"/>
</dbReference>
<sequence>MAYTISNDPLTPEQFDFIQAQLDAFAFESGVRTVSEMDGYFTAVVSYKDVIPFDAWYLSFWGGGDLPKWKSEASYQRFFDALIQHLNQVSMLLVDHPENYHPIFNQSEDGQGLDCLDWCVGYLRGATTLVSGWSQMPEAPTAALNFIFSQLDAEQDPSQPPADLPEALATAARELHAYWAEQRTDDEPESQTVRIEQKVGRNDPCPCGSGKKYKQCCGRG</sequence>
<keyword evidence="2" id="KW-1185">Reference proteome</keyword>
<dbReference type="KEGG" id="pez:HWQ56_22710"/>
<dbReference type="PANTHER" id="PTHR33747">
    <property type="entry name" value="UPF0225 PROTEIN SCO1677"/>
    <property type="match status" value="1"/>
</dbReference>
<dbReference type="EMBL" id="CP056030">
    <property type="protein sequence ID" value="QKZ06436.1"/>
    <property type="molecule type" value="Genomic_DNA"/>
</dbReference>
<dbReference type="Pfam" id="PF02810">
    <property type="entry name" value="SEC-C"/>
    <property type="match status" value="1"/>
</dbReference>
<evidence type="ECO:0000313" key="1">
    <source>
        <dbReference type="EMBL" id="QKZ06436.1"/>
    </source>
</evidence>
<dbReference type="SUPFAM" id="SSF101327">
    <property type="entry name" value="YgfB-like"/>
    <property type="match status" value="1"/>
</dbReference>
<dbReference type="SUPFAM" id="SSF103642">
    <property type="entry name" value="Sec-C motif"/>
    <property type="match status" value="1"/>
</dbReference>
<dbReference type="Gene3D" id="3.10.450.50">
    <property type="match status" value="1"/>
</dbReference>
<dbReference type="InterPro" id="IPR011978">
    <property type="entry name" value="YgfB-like"/>
</dbReference>
<dbReference type="InterPro" id="IPR036255">
    <property type="entry name" value="YgfB-like_sf"/>
</dbReference>
<proteinExistence type="predicted"/>
<reference evidence="1 2" key="1">
    <citation type="submission" date="2020-06" db="EMBL/GenBank/DDBJ databases">
        <title>Pseudomonas eucalypticola sp. nov., an endophyte of Eucalyptus dunnii leaves with biocontrol ability of eucalyptus leaf blight.</title>
        <authorList>
            <person name="Liu Y."/>
            <person name="Song Z."/>
            <person name="Zeng H."/>
            <person name="Lu M."/>
            <person name="Wang X."/>
            <person name="Lian X."/>
            <person name="Zhang Q."/>
        </authorList>
    </citation>
    <scope>NUCLEOTIDE SEQUENCE [LARGE SCALE GENOMIC DNA]</scope>
    <source>
        <strain evidence="1 2">NP-1</strain>
    </source>
</reference>
<dbReference type="PANTHER" id="PTHR33747:SF1">
    <property type="entry name" value="ADENYLATE CYCLASE-ASSOCIATED CAP C-TERMINAL DOMAIN-CONTAINING PROTEIN"/>
    <property type="match status" value="1"/>
</dbReference>
<accession>A0A7D5DA67</accession>
<evidence type="ECO:0000313" key="2">
    <source>
        <dbReference type="Proteomes" id="UP000509568"/>
    </source>
</evidence>
<dbReference type="InterPro" id="IPR004027">
    <property type="entry name" value="SEC_C_motif"/>
</dbReference>
<dbReference type="NCBIfam" id="TIGR02292">
    <property type="entry name" value="ygfB_yecA"/>
    <property type="match status" value="1"/>
</dbReference>
<organism evidence="1 2">
    <name type="scientific">Pseudomonas eucalypticola</name>
    <dbReference type="NCBI Taxonomy" id="2599595"/>
    <lineage>
        <taxon>Bacteria</taxon>
        <taxon>Pseudomonadati</taxon>
        <taxon>Pseudomonadota</taxon>
        <taxon>Gammaproteobacteria</taxon>
        <taxon>Pseudomonadales</taxon>
        <taxon>Pseudomonadaceae</taxon>
        <taxon>Pseudomonas</taxon>
    </lineage>
</organism>
<name>A0A7D5DA67_9PSED</name>
<gene>
    <name evidence="1" type="ORF">HWQ56_22710</name>
</gene>
<dbReference type="NCBIfam" id="NF007704">
    <property type="entry name" value="PRK10396.1"/>
    <property type="match status" value="1"/>
</dbReference>